<dbReference type="InterPro" id="IPR025846">
    <property type="entry name" value="TBL_N"/>
</dbReference>
<evidence type="ECO:0000259" key="8">
    <source>
        <dbReference type="Pfam" id="PF13839"/>
    </source>
</evidence>
<reference evidence="10 11" key="1">
    <citation type="journal article" date="2013" name="BMC Genomics">
        <title>The miniature genome of a carnivorous plant Genlisea aurea contains a low number of genes and short non-coding sequences.</title>
        <authorList>
            <person name="Leushkin E.V."/>
            <person name="Sutormin R.A."/>
            <person name="Nabieva E.R."/>
            <person name="Penin A.A."/>
            <person name="Kondrashov A.S."/>
            <person name="Logacheva M.D."/>
        </authorList>
    </citation>
    <scope>NUCLEOTIDE SEQUENCE [LARGE SCALE GENOMIC DNA]</scope>
</reference>
<proteinExistence type="inferred from homology"/>
<keyword evidence="5 7" id="KW-1133">Transmembrane helix</keyword>
<dbReference type="EMBL" id="AUSU01005598">
    <property type="protein sequence ID" value="EPS63250.1"/>
    <property type="molecule type" value="Genomic_DNA"/>
</dbReference>
<evidence type="ECO:0000256" key="5">
    <source>
        <dbReference type="ARBA" id="ARBA00022989"/>
    </source>
</evidence>
<keyword evidence="11" id="KW-1185">Reference proteome</keyword>
<sequence>FRVSIGVLGVVFIAVFWFCWVDYRNVTKEVRVLHSQQHERVLRVRIVDEKRLKKKEEEEGRDEFSGIIDGCDVFDGDWVWDRSYPLYKSKECRFLDQGFRCSENGRPDFFYTKWRWQPTNCNLPRFNGKMMLEKLRNKRVVFAGDSIGRNQWESLLCLLSSAVSKNKGSVYEVNGNPITKHKGFLVFRFRDYNLTVEYYRAPFLVLQSRPPPESPRNVTTTLKLDRMDWMAPSWKDADVIVLNTGHWWNYEKTIRGGCYFQQGSDLKMEMSIEAAYKKALDTVFKWILLEVNTDNTQVFFRSYAPVHFRGGSWRSGGACHRETLPQIGSSSIVPPQTWTIYTVFNELRRSAFTNSSPFEVLNITEMTARRKDGHPSLYYLGRRQSGRHASIHRQDCSHWCLPGVPDAWNEILYALLLKN</sequence>
<feature type="non-terminal residue" evidence="10">
    <location>
        <position position="419"/>
    </location>
</feature>
<dbReference type="PANTHER" id="PTHR32285:SF213">
    <property type="entry name" value="PROTEIN TRICHOME BIREFRINGENCE-LIKE 11"/>
    <property type="match status" value="1"/>
</dbReference>
<dbReference type="Proteomes" id="UP000015453">
    <property type="component" value="Unassembled WGS sequence"/>
</dbReference>
<feature type="non-terminal residue" evidence="10">
    <location>
        <position position="1"/>
    </location>
</feature>
<evidence type="ECO:0000256" key="6">
    <source>
        <dbReference type="ARBA" id="ARBA00023136"/>
    </source>
</evidence>
<feature type="domain" description="Trichome birefringence-like N-terminal" evidence="9">
    <location>
        <begin position="70"/>
        <end position="122"/>
    </location>
</feature>
<feature type="domain" description="Trichome birefringence-like C-terminal" evidence="8">
    <location>
        <begin position="123"/>
        <end position="414"/>
    </location>
</feature>
<evidence type="ECO:0000256" key="3">
    <source>
        <dbReference type="ARBA" id="ARBA00022692"/>
    </source>
</evidence>
<organism evidence="10 11">
    <name type="scientific">Genlisea aurea</name>
    <dbReference type="NCBI Taxonomy" id="192259"/>
    <lineage>
        <taxon>Eukaryota</taxon>
        <taxon>Viridiplantae</taxon>
        <taxon>Streptophyta</taxon>
        <taxon>Embryophyta</taxon>
        <taxon>Tracheophyta</taxon>
        <taxon>Spermatophyta</taxon>
        <taxon>Magnoliopsida</taxon>
        <taxon>eudicotyledons</taxon>
        <taxon>Gunneridae</taxon>
        <taxon>Pentapetalae</taxon>
        <taxon>asterids</taxon>
        <taxon>lamiids</taxon>
        <taxon>Lamiales</taxon>
        <taxon>Lentibulariaceae</taxon>
        <taxon>Genlisea</taxon>
    </lineage>
</organism>
<dbReference type="InterPro" id="IPR029962">
    <property type="entry name" value="TBL"/>
</dbReference>
<evidence type="ECO:0000256" key="7">
    <source>
        <dbReference type="SAM" id="Phobius"/>
    </source>
</evidence>
<name>S8C8U0_9LAMI</name>
<gene>
    <name evidence="10" type="ORF">M569_11535</name>
</gene>
<evidence type="ECO:0000256" key="2">
    <source>
        <dbReference type="ARBA" id="ARBA00007727"/>
    </source>
</evidence>
<dbReference type="Pfam" id="PF14416">
    <property type="entry name" value="PMR5N"/>
    <property type="match status" value="1"/>
</dbReference>
<evidence type="ECO:0000259" key="9">
    <source>
        <dbReference type="Pfam" id="PF14416"/>
    </source>
</evidence>
<evidence type="ECO:0000256" key="4">
    <source>
        <dbReference type="ARBA" id="ARBA00022968"/>
    </source>
</evidence>
<dbReference type="OrthoDB" id="630188at2759"/>
<evidence type="ECO:0000313" key="10">
    <source>
        <dbReference type="EMBL" id="EPS63250.1"/>
    </source>
</evidence>
<protein>
    <submittedName>
        <fullName evidence="10">Uncharacterized protein</fullName>
    </submittedName>
</protein>
<dbReference type="GO" id="GO:0005794">
    <property type="term" value="C:Golgi apparatus"/>
    <property type="evidence" value="ECO:0007669"/>
    <property type="project" value="TreeGrafter"/>
</dbReference>
<keyword evidence="6 7" id="KW-0472">Membrane</keyword>
<comment type="subcellular location">
    <subcellularLocation>
        <location evidence="1">Membrane</location>
        <topology evidence="1">Single-pass membrane protein</topology>
    </subcellularLocation>
</comment>
<accession>S8C8U0</accession>
<dbReference type="GO" id="GO:0016413">
    <property type="term" value="F:O-acetyltransferase activity"/>
    <property type="evidence" value="ECO:0007669"/>
    <property type="project" value="InterPro"/>
</dbReference>
<dbReference type="InterPro" id="IPR026057">
    <property type="entry name" value="TBL_C"/>
</dbReference>
<keyword evidence="3 7" id="KW-0812">Transmembrane</keyword>
<keyword evidence="4" id="KW-0735">Signal-anchor</keyword>
<feature type="transmembrane region" description="Helical" evidence="7">
    <location>
        <begin position="6"/>
        <end position="23"/>
    </location>
</feature>
<comment type="similarity">
    <text evidence="2">Belongs to the PC-esterase family. TBL subfamily.</text>
</comment>
<dbReference type="Pfam" id="PF13839">
    <property type="entry name" value="PC-Esterase"/>
    <property type="match status" value="1"/>
</dbReference>
<evidence type="ECO:0000256" key="1">
    <source>
        <dbReference type="ARBA" id="ARBA00004167"/>
    </source>
</evidence>
<dbReference type="GO" id="GO:0016020">
    <property type="term" value="C:membrane"/>
    <property type="evidence" value="ECO:0007669"/>
    <property type="project" value="UniProtKB-SubCell"/>
</dbReference>
<dbReference type="AlphaFoldDB" id="S8C8U0"/>
<evidence type="ECO:0000313" key="11">
    <source>
        <dbReference type="Proteomes" id="UP000015453"/>
    </source>
</evidence>
<comment type="caution">
    <text evidence="10">The sequence shown here is derived from an EMBL/GenBank/DDBJ whole genome shotgun (WGS) entry which is preliminary data.</text>
</comment>
<dbReference type="PANTHER" id="PTHR32285">
    <property type="entry name" value="PROTEIN TRICHOME BIREFRINGENCE-LIKE 9-RELATED"/>
    <property type="match status" value="1"/>
</dbReference>